<dbReference type="GO" id="GO:0005885">
    <property type="term" value="C:Arp2/3 protein complex"/>
    <property type="evidence" value="ECO:0007669"/>
    <property type="project" value="InterPro"/>
</dbReference>
<evidence type="ECO:0000256" key="1">
    <source>
        <dbReference type="ARBA" id="ARBA00004496"/>
    </source>
</evidence>
<dbReference type="InterPro" id="IPR015943">
    <property type="entry name" value="WD40/YVTN_repeat-like_dom_sf"/>
</dbReference>
<keyword evidence="3" id="KW-0853">WD repeat</keyword>
<keyword evidence="5" id="KW-0206">Cytoskeleton</keyword>
<evidence type="ECO:0000256" key="2">
    <source>
        <dbReference type="ARBA" id="ARBA00022490"/>
    </source>
</evidence>
<comment type="subcellular location">
    <subcellularLocation>
        <location evidence="1">Cytoplasm</location>
    </subcellularLocation>
</comment>
<protein>
    <submittedName>
        <fullName evidence="6">Uncharacterized protein</fullName>
    </submittedName>
</protein>
<keyword evidence="7" id="KW-1185">Reference proteome</keyword>
<dbReference type="GO" id="GO:0051015">
    <property type="term" value="F:actin filament binding"/>
    <property type="evidence" value="ECO:0007669"/>
    <property type="project" value="TreeGrafter"/>
</dbReference>
<reference evidence="6" key="2">
    <citation type="submission" date="2025-09" db="UniProtKB">
        <authorList>
            <consortium name="Ensembl"/>
        </authorList>
    </citation>
    <scope>IDENTIFICATION</scope>
</reference>
<proteinExistence type="predicted"/>
<reference evidence="6" key="1">
    <citation type="submission" date="2025-08" db="UniProtKB">
        <authorList>
            <consortium name="Ensembl"/>
        </authorList>
    </citation>
    <scope>IDENTIFICATION</scope>
</reference>
<organism evidence="6 7">
    <name type="scientific">Apteryx owenii</name>
    <name type="common">Little spotted kiwi</name>
    <dbReference type="NCBI Taxonomy" id="8824"/>
    <lineage>
        <taxon>Eukaryota</taxon>
        <taxon>Metazoa</taxon>
        <taxon>Chordata</taxon>
        <taxon>Craniata</taxon>
        <taxon>Vertebrata</taxon>
        <taxon>Euteleostomi</taxon>
        <taxon>Archelosauria</taxon>
        <taxon>Archosauria</taxon>
        <taxon>Dinosauria</taxon>
        <taxon>Saurischia</taxon>
        <taxon>Theropoda</taxon>
        <taxon>Coelurosauria</taxon>
        <taxon>Aves</taxon>
        <taxon>Palaeognathae</taxon>
        <taxon>Apterygiformes</taxon>
        <taxon>Apterygidae</taxon>
        <taxon>Apteryx</taxon>
    </lineage>
</organism>
<name>A0A8B9PDS4_APTOW</name>
<evidence type="ECO:0000313" key="6">
    <source>
        <dbReference type="Ensembl" id="ENSAOWP00000009412.1"/>
    </source>
</evidence>
<sequence length="103" mass="11610">MVSSTKRKCHQPYNPHLPEIRVSGRKIHELTAHSGKLTGTAWASRSNPTMTCAVDGVWKPILVLLHISWTDSCVKGSPMPNKFALSSRSQIISICYFEEENEW</sequence>
<evidence type="ECO:0000256" key="5">
    <source>
        <dbReference type="ARBA" id="ARBA00023212"/>
    </source>
</evidence>
<dbReference type="InterPro" id="IPR017383">
    <property type="entry name" value="ARPC1"/>
</dbReference>
<accession>A0A8B9PDS4</accession>
<dbReference type="AlphaFoldDB" id="A0A8B9PDS4"/>
<dbReference type="GO" id="GO:0034314">
    <property type="term" value="P:Arp2/3 complex-mediated actin nucleation"/>
    <property type="evidence" value="ECO:0007669"/>
    <property type="project" value="InterPro"/>
</dbReference>
<dbReference type="PANTHER" id="PTHR10709:SF17">
    <property type="entry name" value="ACTIN-RELATED PROTEIN 2_3 COMPLEX SUBUNIT"/>
    <property type="match status" value="1"/>
</dbReference>
<dbReference type="GO" id="GO:0005737">
    <property type="term" value="C:cytoplasm"/>
    <property type="evidence" value="ECO:0007669"/>
    <property type="project" value="UniProtKB-SubCell"/>
</dbReference>
<dbReference type="PANTHER" id="PTHR10709">
    <property type="entry name" value="ACTIN-RELATED PROTEIN 2/3 COMPLEX SUBUNIT 1"/>
    <property type="match status" value="1"/>
</dbReference>
<keyword evidence="4" id="KW-0677">Repeat</keyword>
<dbReference type="Ensembl" id="ENSAOWT00000010675.1">
    <property type="protein sequence ID" value="ENSAOWP00000009412.1"/>
    <property type="gene ID" value="ENSAOWG00000006479.1"/>
</dbReference>
<keyword evidence="2" id="KW-0963">Cytoplasm</keyword>
<dbReference type="Proteomes" id="UP000694424">
    <property type="component" value="Unplaced"/>
</dbReference>
<evidence type="ECO:0000256" key="3">
    <source>
        <dbReference type="ARBA" id="ARBA00022574"/>
    </source>
</evidence>
<evidence type="ECO:0000256" key="4">
    <source>
        <dbReference type="ARBA" id="ARBA00022737"/>
    </source>
</evidence>
<dbReference type="Gene3D" id="2.130.10.10">
    <property type="entry name" value="YVTN repeat-like/Quinoprotein amine dehydrogenase"/>
    <property type="match status" value="1"/>
</dbReference>
<evidence type="ECO:0000313" key="7">
    <source>
        <dbReference type="Proteomes" id="UP000694424"/>
    </source>
</evidence>